<dbReference type="Proteomes" id="UP000078240">
    <property type="component" value="Unassembled WGS sequence"/>
</dbReference>
<feature type="region of interest" description="Disordered" evidence="1">
    <location>
        <begin position="107"/>
        <end position="128"/>
    </location>
</feature>
<protein>
    <submittedName>
        <fullName evidence="2">Uncharacterized protein</fullName>
    </submittedName>
</protein>
<dbReference type="EMBL" id="LSBH01000006">
    <property type="protein sequence ID" value="OAQ77844.1"/>
    <property type="molecule type" value="Genomic_DNA"/>
</dbReference>
<organism evidence="2 3">
    <name type="scientific">Purpureocillium lilacinum</name>
    <name type="common">Paecilomyces lilacinus</name>
    <dbReference type="NCBI Taxonomy" id="33203"/>
    <lineage>
        <taxon>Eukaryota</taxon>
        <taxon>Fungi</taxon>
        <taxon>Dikarya</taxon>
        <taxon>Ascomycota</taxon>
        <taxon>Pezizomycotina</taxon>
        <taxon>Sordariomycetes</taxon>
        <taxon>Hypocreomycetidae</taxon>
        <taxon>Hypocreales</taxon>
        <taxon>Ophiocordycipitaceae</taxon>
        <taxon>Purpureocillium</taxon>
    </lineage>
</organism>
<dbReference type="AlphaFoldDB" id="A0A179GJ10"/>
<evidence type="ECO:0000313" key="3">
    <source>
        <dbReference type="Proteomes" id="UP000078240"/>
    </source>
</evidence>
<evidence type="ECO:0000256" key="1">
    <source>
        <dbReference type="SAM" id="MobiDB-lite"/>
    </source>
</evidence>
<name>A0A179GJ10_PURLI</name>
<evidence type="ECO:0000313" key="2">
    <source>
        <dbReference type="EMBL" id="OAQ77844.1"/>
    </source>
</evidence>
<sequence length="128" mass="14036">MRREPVVEYSRAGQTSDDEIMTKQSRASIGAFRRRVVSSECGGPLWNLPAPASSCVRHLERARRECTLDATPKSSSSETSNFEGDSCVDWTVAHFIAHGCEQASRAERIDASSGTLRGRHQMGPALRA</sequence>
<accession>A0A179GJ10</accession>
<comment type="caution">
    <text evidence="2">The sequence shown here is derived from an EMBL/GenBank/DDBJ whole genome shotgun (WGS) entry which is preliminary data.</text>
</comment>
<proteinExistence type="predicted"/>
<gene>
    <name evidence="2" type="ORF">VFPBJ_08317</name>
</gene>
<reference evidence="2 3" key="1">
    <citation type="submission" date="2016-01" db="EMBL/GenBank/DDBJ databases">
        <title>Biosynthesis of antibiotic leucinostatins and their inhibition on Phytophthora in bio-control Purpureocillium lilacinum.</title>
        <authorList>
            <person name="Wang G."/>
            <person name="Liu Z."/>
            <person name="Lin R."/>
            <person name="Li E."/>
            <person name="Mao Z."/>
            <person name="Ling J."/>
            <person name="Yin W."/>
            <person name="Xie B."/>
        </authorList>
    </citation>
    <scope>NUCLEOTIDE SEQUENCE [LARGE SCALE GENOMIC DNA]</scope>
    <source>
        <strain evidence="2">PLBJ-1</strain>
    </source>
</reference>